<dbReference type="PANTHER" id="PTHR30126:SF39">
    <property type="entry name" value="HTH-TYPE TRANSCRIPTIONAL REGULATOR CYSL"/>
    <property type="match status" value="1"/>
</dbReference>
<dbReference type="InterPro" id="IPR005119">
    <property type="entry name" value="LysR_subst-bd"/>
</dbReference>
<dbReference type="InterPro" id="IPR036390">
    <property type="entry name" value="WH_DNA-bd_sf"/>
</dbReference>
<feature type="domain" description="HTH lysR-type" evidence="5">
    <location>
        <begin position="3"/>
        <end position="60"/>
    </location>
</feature>
<gene>
    <name evidence="6" type="ORF">H2509_15010</name>
</gene>
<protein>
    <submittedName>
        <fullName evidence="6">LysR family transcriptional regulator</fullName>
    </submittedName>
</protein>
<keyword evidence="7" id="KW-1185">Reference proteome</keyword>
<evidence type="ECO:0000256" key="1">
    <source>
        <dbReference type="ARBA" id="ARBA00009437"/>
    </source>
</evidence>
<name>A0A839AHC2_9HYPH</name>
<evidence type="ECO:0000313" key="6">
    <source>
        <dbReference type="EMBL" id="MBA5778438.1"/>
    </source>
</evidence>
<evidence type="ECO:0000256" key="3">
    <source>
        <dbReference type="ARBA" id="ARBA00023125"/>
    </source>
</evidence>
<dbReference type="Pfam" id="PF03466">
    <property type="entry name" value="LysR_substrate"/>
    <property type="match status" value="1"/>
</dbReference>
<dbReference type="GO" id="GO:0003700">
    <property type="term" value="F:DNA-binding transcription factor activity"/>
    <property type="evidence" value="ECO:0007669"/>
    <property type="project" value="InterPro"/>
</dbReference>
<evidence type="ECO:0000256" key="4">
    <source>
        <dbReference type="ARBA" id="ARBA00023163"/>
    </source>
</evidence>
<evidence type="ECO:0000313" key="7">
    <source>
        <dbReference type="Proteomes" id="UP000541109"/>
    </source>
</evidence>
<dbReference type="SUPFAM" id="SSF53850">
    <property type="entry name" value="Periplasmic binding protein-like II"/>
    <property type="match status" value="1"/>
</dbReference>
<dbReference type="FunFam" id="1.10.10.10:FF:000001">
    <property type="entry name" value="LysR family transcriptional regulator"/>
    <property type="match status" value="1"/>
</dbReference>
<comment type="caution">
    <text evidence="6">The sequence shown here is derived from an EMBL/GenBank/DDBJ whole genome shotgun (WGS) entry which is preliminary data.</text>
</comment>
<comment type="similarity">
    <text evidence="1">Belongs to the LysR transcriptional regulatory family.</text>
</comment>
<accession>A0A839AHC2</accession>
<sequence>MSMNIEDMRALVAVVENGSLSQAAAKLHLTQPAITRRLQRLEEALGVTLLDREQKPARPTEQGLSVYRACLKVLEATEDLRTAVGQPPQARHFRLGISRGVVDAVLSPIVLTLKDKFPDVDLDVDTSETLNLRSDLRQGVYDAVVVFLRENRAPDPREIGHYVGTEEVVFTAAHSHALDRINSVEELAGEAFVMNPDGCGFRTGLEHRLMRGGDTLKVAASIWGVPQQLSLIAEGVGLGLIPRRMIAASAQADRLKVIEVPDFSARLAVWVLRARDLGSLEEVVDEVERTARAVFASSGNASK</sequence>
<proteinExistence type="inferred from homology"/>
<dbReference type="Pfam" id="PF00126">
    <property type="entry name" value="HTH_1"/>
    <property type="match status" value="1"/>
</dbReference>
<dbReference type="SUPFAM" id="SSF46785">
    <property type="entry name" value="Winged helix' DNA-binding domain"/>
    <property type="match status" value="1"/>
</dbReference>
<dbReference type="Gene3D" id="3.40.190.10">
    <property type="entry name" value="Periplasmic binding protein-like II"/>
    <property type="match status" value="2"/>
</dbReference>
<reference evidence="6 7" key="1">
    <citation type="submission" date="2020-07" db="EMBL/GenBank/DDBJ databases">
        <title>Stappia sp., F7233, whole genome shotgun sequencing project.</title>
        <authorList>
            <person name="Jiang S."/>
            <person name="Liu Z.W."/>
            <person name="Du Z.J."/>
        </authorList>
    </citation>
    <scope>NUCLEOTIDE SEQUENCE [LARGE SCALE GENOMIC DNA]</scope>
    <source>
        <strain evidence="6 7">F7233</strain>
    </source>
</reference>
<dbReference type="AlphaFoldDB" id="A0A839AHC2"/>
<keyword evidence="4" id="KW-0804">Transcription</keyword>
<dbReference type="Proteomes" id="UP000541109">
    <property type="component" value="Unassembled WGS sequence"/>
</dbReference>
<evidence type="ECO:0000256" key="2">
    <source>
        <dbReference type="ARBA" id="ARBA00023015"/>
    </source>
</evidence>
<keyword evidence="2" id="KW-0805">Transcription regulation</keyword>
<dbReference type="CDD" id="cd05466">
    <property type="entry name" value="PBP2_LTTR_substrate"/>
    <property type="match status" value="1"/>
</dbReference>
<dbReference type="InterPro" id="IPR036388">
    <property type="entry name" value="WH-like_DNA-bd_sf"/>
</dbReference>
<dbReference type="GO" id="GO:0000976">
    <property type="term" value="F:transcription cis-regulatory region binding"/>
    <property type="evidence" value="ECO:0007669"/>
    <property type="project" value="TreeGrafter"/>
</dbReference>
<dbReference type="PROSITE" id="PS50931">
    <property type="entry name" value="HTH_LYSR"/>
    <property type="match status" value="1"/>
</dbReference>
<dbReference type="PRINTS" id="PR00039">
    <property type="entry name" value="HTHLYSR"/>
</dbReference>
<keyword evidence="3" id="KW-0238">DNA-binding</keyword>
<evidence type="ECO:0000259" key="5">
    <source>
        <dbReference type="PROSITE" id="PS50931"/>
    </source>
</evidence>
<dbReference type="InterPro" id="IPR000847">
    <property type="entry name" value="LysR_HTH_N"/>
</dbReference>
<dbReference type="PANTHER" id="PTHR30126">
    <property type="entry name" value="HTH-TYPE TRANSCRIPTIONAL REGULATOR"/>
    <property type="match status" value="1"/>
</dbReference>
<dbReference type="EMBL" id="JACFXV010000062">
    <property type="protein sequence ID" value="MBA5778438.1"/>
    <property type="molecule type" value="Genomic_DNA"/>
</dbReference>
<dbReference type="Gene3D" id="1.10.10.10">
    <property type="entry name" value="Winged helix-like DNA-binding domain superfamily/Winged helix DNA-binding domain"/>
    <property type="match status" value="1"/>
</dbReference>
<dbReference type="RefSeq" id="WP_182166678.1">
    <property type="nucleotide sequence ID" value="NZ_JACFXV010000062.1"/>
</dbReference>
<organism evidence="6 7">
    <name type="scientific">Stappia albiluteola</name>
    <dbReference type="NCBI Taxonomy" id="2758565"/>
    <lineage>
        <taxon>Bacteria</taxon>
        <taxon>Pseudomonadati</taxon>
        <taxon>Pseudomonadota</taxon>
        <taxon>Alphaproteobacteria</taxon>
        <taxon>Hyphomicrobiales</taxon>
        <taxon>Stappiaceae</taxon>
        <taxon>Stappia</taxon>
    </lineage>
</organism>